<evidence type="ECO:0000313" key="10">
    <source>
        <dbReference type="Proteomes" id="UP000285883"/>
    </source>
</evidence>
<evidence type="ECO:0000256" key="4">
    <source>
        <dbReference type="ARBA" id="ARBA00022989"/>
    </source>
</evidence>
<gene>
    <name evidence="9" type="ORF">BBI17_007422</name>
</gene>
<keyword evidence="4 6" id="KW-1133">Transmembrane helix</keyword>
<comment type="subcellular location">
    <subcellularLocation>
        <location evidence="1">Membrane</location>
        <topology evidence="1">Multi-pass membrane protein</topology>
    </subcellularLocation>
</comment>
<evidence type="ECO:0000259" key="7">
    <source>
        <dbReference type="Pfam" id="PF01061"/>
    </source>
</evidence>
<dbReference type="EMBL" id="MAYM02002172">
    <property type="protein sequence ID" value="RLN02633.1"/>
    <property type="molecule type" value="Genomic_DNA"/>
</dbReference>
<dbReference type="InterPro" id="IPR013525">
    <property type="entry name" value="ABC2_TM"/>
</dbReference>
<dbReference type="GO" id="GO:0140359">
    <property type="term" value="F:ABC-type transporter activity"/>
    <property type="evidence" value="ECO:0007669"/>
    <property type="project" value="InterPro"/>
</dbReference>
<feature type="non-terminal residue" evidence="9">
    <location>
        <position position="1"/>
    </location>
</feature>
<feature type="transmembrane region" description="Helical" evidence="6">
    <location>
        <begin position="146"/>
        <end position="167"/>
    </location>
</feature>
<evidence type="ECO:0000256" key="2">
    <source>
        <dbReference type="ARBA" id="ARBA00022448"/>
    </source>
</evidence>
<keyword evidence="2" id="KW-0813">Transport</keyword>
<feature type="transmembrane region" description="Helical" evidence="6">
    <location>
        <begin position="220"/>
        <end position="244"/>
    </location>
</feature>
<dbReference type="Pfam" id="PF06422">
    <property type="entry name" value="PDR_CDR"/>
    <property type="match status" value="1"/>
</dbReference>
<comment type="caution">
    <text evidence="9">The sequence shown here is derived from an EMBL/GenBank/DDBJ whole genome shotgun (WGS) entry which is preliminary data.</text>
</comment>
<accession>A0A421EUX8</accession>
<reference evidence="9 10" key="1">
    <citation type="submission" date="2018-07" db="EMBL/GenBank/DDBJ databases">
        <title>Genome sequencing of oomycete isolates from Chile give support for New Zealand origin for Phytophthora kernoviae and make available the first Nothophytophthora sp. genome.</title>
        <authorList>
            <person name="Studholme D.J."/>
            <person name="Sanfuentes E."/>
            <person name="Panda P."/>
            <person name="Hill R."/>
            <person name="Sambles C."/>
            <person name="Grant M."/>
            <person name="Williams N.M."/>
            <person name="Mcdougal R.L."/>
        </authorList>
    </citation>
    <scope>NUCLEOTIDE SEQUENCE [LARGE SCALE GENOMIC DNA]</scope>
    <source>
        <strain evidence="9">Chile2</strain>
    </source>
</reference>
<evidence type="ECO:0000259" key="8">
    <source>
        <dbReference type="Pfam" id="PF06422"/>
    </source>
</evidence>
<protein>
    <recommendedName>
        <fullName evidence="11">ABC-2 type transporter domain-containing protein</fullName>
    </recommendedName>
</protein>
<evidence type="ECO:0000256" key="6">
    <source>
        <dbReference type="SAM" id="Phobius"/>
    </source>
</evidence>
<name>A0A421EUX8_9STRA</name>
<dbReference type="Proteomes" id="UP000285883">
    <property type="component" value="Unassembled WGS sequence"/>
</dbReference>
<feature type="domain" description="CDR ABC transporter" evidence="8">
    <location>
        <begin position="316"/>
        <end position="378"/>
    </location>
</feature>
<proteinExistence type="predicted"/>
<dbReference type="GO" id="GO:0016020">
    <property type="term" value="C:membrane"/>
    <property type="evidence" value="ECO:0007669"/>
    <property type="project" value="UniProtKB-SubCell"/>
</dbReference>
<dbReference type="AlphaFoldDB" id="A0A421EUX8"/>
<dbReference type="InterPro" id="IPR010929">
    <property type="entry name" value="PDR_CDR_ABC"/>
</dbReference>
<sequence length="381" mass="42370">GDLGVKATNMVAYFESIDGVSKLEESSNPATWMLGVIGAGVGNDAGDRTDFAALFKGSEKYRQLEANMRREGVTRPSPSVPSLEFDRKPAATNLTQAVFLIKRFIHLYWRTPSYNLTRIVVSIVLSLALGISYLNTEYTSYQGVNSGLGMIYMGAVNMTFVTFSSVLPITYKERASFYRERSAQTYNAIWYFVGGTLAEIPYCFGISLLFMAIFYPMVGFTGVAAFFTFWFSLSLIILLMAYFGQFLAYLLPSLEVASVFMVLVNTICILFTGFNPPAVSLPRGYVWLHDITPHKYAFASLTAIVFGDCPADGDGGERGCQQMTGTPPSLPDGISVKEYLERNFLVEHDDIWYNIGIMVAWIAVLQLLSLLSLRYVNHQTI</sequence>
<dbReference type="PANTHER" id="PTHR19241">
    <property type="entry name" value="ATP-BINDING CASSETTE TRANSPORTER"/>
    <property type="match status" value="1"/>
</dbReference>
<feature type="transmembrane region" description="Helical" evidence="6">
    <location>
        <begin position="256"/>
        <end position="274"/>
    </location>
</feature>
<evidence type="ECO:0008006" key="11">
    <source>
        <dbReference type="Google" id="ProtNLM"/>
    </source>
</evidence>
<dbReference type="Pfam" id="PF01061">
    <property type="entry name" value="ABC2_membrane"/>
    <property type="match status" value="1"/>
</dbReference>
<evidence type="ECO:0000256" key="5">
    <source>
        <dbReference type="ARBA" id="ARBA00023136"/>
    </source>
</evidence>
<evidence type="ECO:0000256" key="3">
    <source>
        <dbReference type="ARBA" id="ARBA00022692"/>
    </source>
</evidence>
<evidence type="ECO:0000313" key="9">
    <source>
        <dbReference type="EMBL" id="RLN02633.1"/>
    </source>
</evidence>
<feature type="domain" description="ABC-2 type transporter transmembrane" evidence="7">
    <location>
        <begin position="96"/>
        <end position="306"/>
    </location>
</feature>
<feature type="transmembrane region" description="Helical" evidence="6">
    <location>
        <begin position="351"/>
        <end position="373"/>
    </location>
</feature>
<feature type="transmembrane region" description="Helical" evidence="6">
    <location>
        <begin position="188"/>
        <end position="214"/>
    </location>
</feature>
<evidence type="ECO:0000256" key="1">
    <source>
        <dbReference type="ARBA" id="ARBA00004141"/>
    </source>
</evidence>
<organism evidence="9 10">
    <name type="scientific">Phytophthora kernoviae</name>
    <dbReference type="NCBI Taxonomy" id="325452"/>
    <lineage>
        <taxon>Eukaryota</taxon>
        <taxon>Sar</taxon>
        <taxon>Stramenopiles</taxon>
        <taxon>Oomycota</taxon>
        <taxon>Peronosporomycetes</taxon>
        <taxon>Peronosporales</taxon>
        <taxon>Peronosporaceae</taxon>
        <taxon>Phytophthora</taxon>
    </lineage>
</organism>
<keyword evidence="5 6" id="KW-0472">Membrane</keyword>
<dbReference type="GO" id="GO:0005524">
    <property type="term" value="F:ATP binding"/>
    <property type="evidence" value="ECO:0007669"/>
    <property type="project" value="InterPro"/>
</dbReference>
<keyword evidence="3 6" id="KW-0812">Transmembrane</keyword>
<feature type="transmembrane region" description="Helical" evidence="6">
    <location>
        <begin position="116"/>
        <end position="134"/>
    </location>
</feature>